<gene>
    <name evidence="4" type="ORF">EHYA_03229</name>
</gene>
<reference evidence="4 5" key="1">
    <citation type="submission" date="2018-12" db="EMBL/GenBank/DDBJ databases">
        <title>Draft genome sequence of Embleya hyalina NBRC 13850T.</title>
        <authorList>
            <person name="Komaki H."/>
            <person name="Hosoyama A."/>
            <person name="Kimura A."/>
            <person name="Ichikawa N."/>
            <person name="Tamura T."/>
        </authorList>
    </citation>
    <scope>NUCLEOTIDE SEQUENCE [LARGE SCALE GENOMIC DNA]</scope>
    <source>
        <strain evidence="4 5">NBRC 13850</strain>
    </source>
</reference>
<protein>
    <submittedName>
        <fullName evidence="4">GntR family transcriptional regulator</fullName>
    </submittedName>
</protein>
<evidence type="ECO:0000256" key="1">
    <source>
        <dbReference type="ARBA" id="ARBA00023015"/>
    </source>
</evidence>
<accession>A0A401YLS3</accession>
<dbReference type="InterPro" id="IPR036271">
    <property type="entry name" value="Tet_transcr_reg_TetR-rel_C_sf"/>
</dbReference>
<dbReference type="Pfam" id="PF02909">
    <property type="entry name" value="TetR_C_1"/>
    <property type="match status" value="1"/>
</dbReference>
<dbReference type="OrthoDB" id="2570341at2"/>
<keyword evidence="2" id="KW-0804">Transcription</keyword>
<evidence type="ECO:0000313" key="4">
    <source>
        <dbReference type="EMBL" id="GCD95555.1"/>
    </source>
</evidence>
<proteinExistence type="predicted"/>
<dbReference type="GO" id="GO:0045892">
    <property type="term" value="P:negative regulation of DNA-templated transcription"/>
    <property type="evidence" value="ECO:0007669"/>
    <property type="project" value="InterPro"/>
</dbReference>
<keyword evidence="5" id="KW-1185">Reference proteome</keyword>
<name>A0A401YLS3_9ACTN</name>
<evidence type="ECO:0000259" key="3">
    <source>
        <dbReference type="Pfam" id="PF02909"/>
    </source>
</evidence>
<evidence type="ECO:0000313" key="5">
    <source>
        <dbReference type="Proteomes" id="UP000286931"/>
    </source>
</evidence>
<dbReference type="RefSeq" id="WP_160161423.1">
    <property type="nucleotide sequence ID" value="NZ_BIFH01000018.1"/>
</dbReference>
<comment type="caution">
    <text evidence="4">The sequence shown here is derived from an EMBL/GenBank/DDBJ whole genome shotgun (WGS) entry which is preliminary data.</text>
</comment>
<dbReference type="Gene3D" id="1.10.357.10">
    <property type="entry name" value="Tetracycline Repressor, domain 2"/>
    <property type="match status" value="1"/>
</dbReference>
<sequence>MQWRAYRRHPWLTTTMLDSLVRPPAVPSGMSHVDRQLCALAGLGLSPRTALHTVIALDGYVGGVAASNAFEVEAEHVTGISGARRLAASPDLMTEIFASGRLDTPAAAIPEQAKTLADLDELFEFGLRTHLDGVAALIAAASP</sequence>
<dbReference type="Proteomes" id="UP000286931">
    <property type="component" value="Unassembled WGS sequence"/>
</dbReference>
<organism evidence="4 5">
    <name type="scientific">Embleya hyalina</name>
    <dbReference type="NCBI Taxonomy" id="516124"/>
    <lineage>
        <taxon>Bacteria</taxon>
        <taxon>Bacillati</taxon>
        <taxon>Actinomycetota</taxon>
        <taxon>Actinomycetes</taxon>
        <taxon>Kitasatosporales</taxon>
        <taxon>Streptomycetaceae</taxon>
        <taxon>Embleya</taxon>
    </lineage>
</organism>
<feature type="domain" description="Tetracycline repressor TetR C-terminal" evidence="3">
    <location>
        <begin position="4"/>
        <end position="137"/>
    </location>
</feature>
<dbReference type="InterPro" id="IPR004111">
    <property type="entry name" value="Repressor_TetR_C"/>
</dbReference>
<keyword evidence="1" id="KW-0805">Transcription regulation</keyword>
<dbReference type="AlphaFoldDB" id="A0A401YLS3"/>
<dbReference type="EMBL" id="BIFH01000018">
    <property type="protein sequence ID" value="GCD95555.1"/>
    <property type="molecule type" value="Genomic_DNA"/>
</dbReference>
<dbReference type="SUPFAM" id="SSF48498">
    <property type="entry name" value="Tetracyclin repressor-like, C-terminal domain"/>
    <property type="match status" value="1"/>
</dbReference>
<evidence type="ECO:0000256" key="2">
    <source>
        <dbReference type="ARBA" id="ARBA00023163"/>
    </source>
</evidence>